<keyword evidence="1" id="KW-0812">Transmembrane</keyword>
<gene>
    <name evidence="2" type="ORF">LY01_02815</name>
</gene>
<name>A0A2S6IF01_9FLAO</name>
<sequence length="97" mass="11325">MGIATKHLLDKIDRIRAKGDQRRADRIHDARFATASLYKTAGTCKVFTAREVTAAKEVYQQKLQKSRIKHKIIWILTIILTPVCFYLGYLFLFMFDF</sequence>
<evidence type="ECO:0000313" key="2">
    <source>
        <dbReference type="EMBL" id="PPK92730.1"/>
    </source>
</evidence>
<dbReference type="Proteomes" id="UP000239002">
    <property type="component" value="Unassembled WGS sequence"/>
</dbReference>
<keyword evidence="3" id="KW-1185">Reference proteome</keyword>
<keyword evidence="1" id="KW-1133">Transmembrane helix</keyword>
<dbReference type="AlphaFoldDB" id="A0A2S6IF01"/>
<dbReference type="OrthoDB" id="9967873at2"/>
<comment type="caution">
    <text evidence="2">The sequence shown here is derived from an EMBL/GenBank/DDBJ whole genome shotgun (WGS) entry which is preliminary data.</text>
</comment>
<dbReference type="EMBL" id="PTJE01000009">
    <property type="protein sequence ID" value="PPK92730.1"/>
    <property type="molecule type" value="Genomic_DNA"/>
</dbReference>
<protein>
    <submittedName>
        <fullName evidence="2">Uncharacterized protein</fullName>
    </submittedName>
</protein>
<accession>A0A2S6IF01</accession>
<proteinExistence type="predicted"/>
<organism evidence="2 3">
    <name type="scientific">Nonlabens xylanidelens</name>
    <dbReference type="NCBI Taxonomy" id="191564"/>
    <lineage>
        <taxon>Bacteria</taxon>
        <taxon>Pseudomonadati</taxon>
        <taxon>Bacteroidota</taxon>
        <taxon>Flavobacteriia</taxon>
        <taxon>Flavobacteriales</taxon>
        <taxon>Flavobacteriaceae</taxon>
        <taxon>Nonlabens</taxon>
    </lineage>
</organism>
<evidence type="ECO:0000313" key="3">
    <source>
        <dbReference type="Proteomes" id="UP000239002"/>
    </source>
</evidence>
<dbReference type="RefSeq" id="WP_104516619.1">
    <property type="nucleotide sequence ID" value="NZ_MQVW01000014.1"/>
</dbReference>
<evidence type="ECO:0000256" key="1">
    <source>
        <dbReference type="SAM" id="Phobius"/>
    </source>
</evidence>
<reference evidence="2 3" key="1">
    <citation type="submission" date="2018-02" db="EMBL/GenBank/DDBJ databases">
        <title>Genomic Encyclopedia of Archaeal and Bacterial Type Strains, Phase II (KMG-II): from individual species to whole genera.</title>
        <authorList>
            <person name="Goeker M."/>
        </authorList>
    </citation>
    <scope>NUCLEOTIDE SEQUENCE [LARGE SCALE GENOMIC DNA]</scope>
    <source>
        <strain evidence="2 3">DSM 16809</strain>
    </source>
</reference>
<keyword evidence="1" id="KW-0472">Membrane</keyword>
<feature type="transmembrane region" description="Helical" evidence="1">
    <location>
        <begin position="72"/>
        <end position="95"/>
    </location>
</feature>